<proteinExistence type="predicted"/>
<dbReference type="EMBL" id="JABSTQ010009803">
    <property type="protein sequence ID" value="KAG0425785.1"/>
    <property type="molecule type" value="Genomic_DNA"/>
</dbReference>
<evidence type="ECO:0000313" key="1">
    <source>
        <dbReference type="EMBL" id="KAG0425785.1"/>
    </source>
</evidence>
<comment type="caution">
    <text evidence="1">The sequence shown here is derived from an EMBL/GenBank/DDBJ whole genome shotgun (WGS) entry which is preliminary data.</text>
</comment>
<protein>
    <submittedName>
        <fullName evidence="1">Uncharacterized protein</fullName>
    </submittedName>
</protein>
<dbReference type="Proteomes" id="UP000805193">
    <property type="component" value="Unassembled WGS sequence"/>
</dbReference>
<keyword evidence="2" id="KW-1185">Reference proteome</keyword>
<name>A0AC60PYC5_IXOPE</name>
<organism evidence="1 2">
    <name type="scientific">Ixodes persulcatus</name>
    <name type="common">Taiga tick</name>
    <dbReference type="NCBI Taxonomy" id="34615"/>
    <lineage>
        <taxon>Eukaryota</taxon>
        <taxon>Metazoa</taxon>
        <taxon>Ecdysozoa</taxon>
        <taxon>Arthropoda</taxon>
        <taxon>Chelicerata</taxon>
        <taxon>Arachnida</taxon>
        <taxon>Acari</taxon>
        <taxon>Parasitiformes</taxon>
        <taxon>Ixodida</taxon>
        <taxon>Ixodoidea</taxon>
        <taxon>Ixodidae</taxon>
        <taxon>Ixodinae</taxon>
        <taxon>Ixodes</taxon>
    </lineage>
</organism>
<reference evidence="1 2" key="1">
    <citation type="journal article" date="2020" name="Cell">
        <title>Large-Scale Comparative Analyses of Tick Genomes Elucidate Their Genetic Diversity and Vector Capacities.</title>
        <authorList>
            <consortium name="Tick Genome and Microbiome Consortium (TIGMIC)"/>
            <person name="Jia N."/>
            <person name="Wang J."/>
            <person name="Shi W."/>
            <person name="Du L."/>
            <person name="Sun Y."/>
            <person name="Zhan W."/>
            <person name="Jiang J.F."/>
            <person name="Wang Q."/>
            <person name="Zhang B."/>
            <person name="Ji P."/>
            <person name="Bell-Sakyi L."/>
            <person name="Cui X.M."/>
            <person name="Yuan T.T."/>
            <person name="Jiang B.G."/>
            <person name="Yang W.F."/>
            <person name="Lam T.T."/>
            <person name="Chang Q.C."/>
            <person name="Ding S.J."/>
            <person name="Wang X.J."/>
            <person name="Zhu J.G."/>
            <person name="Ruan X.D."/>
            <person name="Zhao L."/>
            <person name="Wei J.T."/>
            <person name="Ye R.Z."/>
            <person name="Que T.C."/>
            <person name="Du C.H."/>
            <person name="Zhou Y.H."/>
            <person name="Cheng J.X."/>
            <person name="Dai P.F."/>
            <person name="Guo W.B."/>
            <person name="Han X.H."/>
            <person name="Huang E.J."/>
            <person name="Li L.F."/>
            <person name="Wei W."/>
            <person name="Gao Y.C."/>
            <person name="Liu J.Z."/>
            <person name="Shao H.Z."/>
            <person name="Wang X."/>
            <person name="Wang C.C."/>
            <person name="Yang T.C."/>
            <person name="Huo Q.B."/>
            <person name="Li W."/>
            <person name="Chen H.Y."/>
            <person name="Chen S.E."/>
            <person name="Zhou L.G."/>
            <person name="Ni X.B."/>
            <person name="Tian J.H."/>
            <person name="Sheng Y."/>
            <person name="Liu T."/>
            <person name="Pan Y.S."/>
            <person name="Xia L.Y."/>
            <person name="Li J."/>
            <person name="Zhao F."/>
            <person name="Cao W.C."/>
        </authorList>
    </citation>
    <scope>NUCLEOTIDE SEQUENCE [LARGE SCALE GENOMIC DNA]</scope>
    <source>
        <strain evidence="1">Iper-2018</strain>
    </source>
</reference>
<evidence type="ECO:0000313" key="2">
    <source>
        <dbReference type="Proteomes" id="UP000805193"/>
    </source>
</evidence>
<gene>
    <name evidence="1" type="ORF">HPB47_027068</name>
</gene>
<sequence>MEDTEQGQDTQKMAEKPPWILQWNCRGMRNKMAELKLKLERMQQDTPIVIILQEVNMIQPKITGYKTYQLPTITYKKKKLDLGQPCGATATFVREDVAQTALDTPHVCNELQEVIAVRIRTKKMSYIVTNAYVRPRKKDADDISWITDLARKKRKKEQLIVAGDFNAWAKTWGYRKNSQRGTA</sequence>
<accession>A0AC60PYC5</accession>